<proteinExistence type="inferred from homology"/>
<name>A0A9P0BSM9_CHRIL</name>
<feature type="chain" id="PRO_5040300215" description="Peptidase S1 domain-containing protein" evidence="3">
    <location>
        <begin position="17"/>
        <end position="305"/>
    </location>
</feature>
<evidence type="ECO:0000256" key="1">
    <source>
        <dbReference type="ARBA" id="ARBA00023157"/>
    </source>
</evidence>
<dbReference type="SMART" id="SM00020">
    <property type="entry name" value="Tryp_SPc"/>
    <property type="match status" value="1"/>
</dbReference>
<dbReference type="GO" id="GO:0004252">
    <property type="term" value="F:serine-type endopeptidase activity"/>
    <property type="evidence" value="ECO:0007669"/>
    <property type="project" value="InterPro"/>
</dbReference>
<evidence type="ECO:0000313" key="6">
    <source>
        <dbReference type="Proteomes" id="UP001154114"/>
    </source>
</evidence>
<accession>A0A9P0BSM9</accession>
<organism evidence="5 6">
    <name type="scientific">Chrysodeixis includens</name>
    <name type="common">Soybean looper</name>
    <name type="synonym">Pseudoplusia includens</name>
    <dbReference type="NCBI Taxonomy" id="689277"/>
    <lineage>
        <taxon>Eukaryota</taxon>
        <taxon>Metazoa</taxon>
        <taxon>Ecdysozoa</taxon>
        <taxon>Arthropoda</taxon>
        <taxon>Hexapoda</taxon>
        <taxon>Insecta</taxon>
        <taxon>Pterygota</taxon>
        <taxon>Neoptera</taxon>
        <taxon>Endopterygota</taxon>
        <taxon>Lepidoptera</taxon>
        <taxon>Glossata</taxon>
        <taxon>Ditrysia</taxon>
        <taxon>Noctuoidea</taxon>
        <taxon>Noctuidae</taxon>
        <taxon>Plusiinae</taxon>
        <taxon>Chrysodeixis</taxon>
    </lineage>
</organism>
<dbReference type="SUPFAM" id="SSF50494">
    <property type="entry name" value="Trypsin-like serine proteases"/>
    <property type="match status" value="1"/>
</dbReference>
<dbReference type="InterPro" id="IPR001254">
    <property type="entry name" value="Trypsin_dom"/>
</dbReference>
<evidence type="ECO:0000256" key="2">
    <source>
        <dbReference type="ARBA" id="ARBA00024195"/>
    </source>
</evidence>
<evidence type="ECO:0000256" key="3">
    <source>
        <dbReference type="SAM" id="SignalP"/>
    </source>
</evidence>
<dbReference type="CDD" id="cd00190">
    <property type="entry name" value="Tryp_SPc"/>
    <property type="match status" value="1"/>
</dbReference>
<feature type="signal peptide" evidence="3">
    <location>
        <begin position="1"/>
        <end position="16"/>
    </location>
</feature>
<keyword evidence="3" id="KW-0732">Signal</keyword>
<keyword evidence="6" id="KW-1185">Reference proteome</keyword>
<dbReference type="PRINTS" id="PR00722">
    <property type="entry name" value="CHYMOTRYPSIN"/>
</dbReference>
<evidence type="ECO:0000313" key="5">
    <source>
        <dbReference type="EMBL" id="CAH0595282.1"/>
    </source>
</evidence>
<evidence type="ECO:0000259" key="4">
    <source>
        <dbReference type="PROSITE" id="PS50240"/>
    </source>
</evidence>
<reference evidence="5" key="1">
    <citation type="submission" date="2021-12" db="EMBL/GenBank/DDBJ databases">
        <authorList>
            <person name="King R."/>
        </authorList>
    </citation>
    <scope>NUCLEOTIDE SEQUENCE</scope>
</reference>
<dbReference type="InterPro" id="IPR043504">
    <property type="entry name" value="Peptidase_S1_PA_chymotrypsin"/>
</dbReference>
<dbReference type="EMBL" id="LR824024">
    <property type="protein sequence ID" value="CAH0595282.1"/>
    <property type="molecule type" value="Genomic_DNA"/>
</dbReference>
<dbReference type="Pfam" id="PF00089">
    <property type="entry name" value="Trypsin"/>
    <property type="match status" value="1"/>
</dbReference>
<protein>
    <recommendedName>
        <fullName evidence="4">Peptidase S1 domain-containing protein</fullName>
    </recommendedName>
</protein>
<dbReference type="AlphaFoldDB" id="A0A9P0BSM9"/>
<feature type="domain" description="Peptidase S1" evidence="4">
    <location>
        <begin position="33"/>
        <end position="276"/>
    </location>
</feature>
<dbReference type="PROSITE" id="PS50240">
    <property type="entry name" value="TRYPSIN_DOM"/>
    <property type="match status" value="1"/>
</dbReference>
<dbReference type="PANTHER" id="PTHR24256">
    <property type="entry name" value="TRYPTASE-RELATED"/>
    <property type="match status" value="1"/>
</dbReference>
<dbReference type="InterPro" id="IPR001314">
    <property type="entry name" value="Peptidase_S1A"/>
</dbReference>
<dbReference type="OrthoDB" id="5597713at2759"/>
<dbReference type="InterPro" id="IPR009003">
    <property type="entry name" value="Peptidase_S1_PA"/>
</dbReference>
<gene>
    <name evidence="5" type="ORF">CINC_LOCUS6676</name>
</gene>
<dbReference type="GO" id="GO:0006508">
    <property type="term" value="P:proteolysis"/>
    <property type="evidence" value="ECO:0007669"/>
    <property type="project" value="InterPro"/>
</dbReference>
<keyword evidence="1" id="KW-1015">Disulfide bond</keyword>
<comment type="similarity">
    <text evidence="2">Belongs to the peptidase S1 family. CLIP subfamily.</text>
</comment>
<sequence>MWAVVAFLAIIAGVSANADTLQAVPEINADSRIVSGWEARDGQFPYMIWLRTVRWTGDITSCGGSIIHRSWGMTSARCTAQRIDITVQAGVSLKAPRLTRHVTSSYRPPGYEDAMQPITQPNDISVIRFNQDIVFDNFIQPIRLQRSADMNRNYEGVKMATSGWGSTETCTELVCPTPDILNWVNLSGWSNFMCLLVYNSNYLIRPTTICAGPYNVTSQSICAGDGGVPLTTVDVDGVVTQIGVGSFVSNFGCHVGLPGAFTRPGPYHDWMREVTGINFDWNPTVAAGELDAPAPAQEEQKIKFY</sequence>
<dbReference type="InterPro" id="IPR051487">
    <property type="entry name" value="Ser/Thr_Proteases_Immune/Dev"/>
</dbReference>
<dbReference type="Proteomes" id="UP001154114">
    <property type="component" value="Chromosome 21"/>
</dbReference>
<dbReference type="Gene3D" id="2.40.10.10">
    <property type="entry name" value="Trypsin-like serine proteases"/>
    <property type="match status" value="1"/>
</dbReference>